<comment type="caution">
    <text evidence="2">The sequence shown here is derived from an EMBL/GenBank/DDBJ whole genome shotgun (WGS) entry which is preliminary data.</text>
</comment>
<protein>
    <submittedName>
        <fullName evidence="2">Uncharacterized protein</fullName>
    </submittedName>
</protein>
<reference evidence="3" key="1">
    <citation type="journal article" date="2019" name="Int. J. Syst. Evol. Microbiol.">
        <title>The Global Catalogue of Microorganisms (GCM) 10K type strain sequencing project: providing services to taxonomists for standard genome sequencing and annotation.</title>
        <authorList>
            <consortium name="The Broad Institute Genomics Platform"/>
            <consortium name="The Broad Institute Genome Sequencing Center for Infectious Disease"/>
            <person name="Wu L."/>
            <person name="Ma J."/>
        </authorList>
    </citation>
    <scope>NUCLEOTIDE SEQUENCE [LARGE SCALE GENOMIC DNA]</scope>
    <source>
        <strain evidence="3">JCM 17804</strain>
    </source>
</reference>
<gene>
    <name evidence="2" type="ORF">GCM10023165_35240</name>
</gene>
<organism evidence="2 3">
    <name type="scientific">Variovorax defluvii</name>
    <dbReference type="NCBI Taxonomy" id="913761"/>
    <lineage>
        <taxon>Bacteria</taxon>
        <taxon>Pseudomonadati</taxon>
        <taxon>Pseudomonadota</taxon>
        <taxon>Betaproteobacteria</taxon>
        <taxon>Burkholderiales</taxon>
        <taxon>Comamonadaceae</taxon>
        <taxon>Variovorax</taxon>
    </lineage>
</organism>
<proteinExistence type="predicted"/>
<name>A0ABP8I0T7_9BURK</name>
<sequence>MGARIGGCAPWAKGQALLAGAVVDTGFIEGTPTEEEGTGGERRRGTPAALRQREGTVSPA</sequence>
<evidence type="ECO:0000313" key="2">
    <source>
        <dbReference type="EMBL" id="GAA4348956.1"/>
    </source>
</evidence>
<evidence type="ECO:0000256" key="1">
    <source>
        <dbReference type="SAM" id="MobiDB-lite"/>
    </source>
</evidence>
<dbReference type="Proteomes" id="UP001500975">
    <property type="component" value="Unassembled WGS sequence"/>
</dbReference>
<feature type="region of interest" description="Disordered" evidence="1">
    <location>
        <begin position="28"/>
        <end position="60"/>
    </location>
</feature>
<keyword evidence="3" id="KW-1185">Reference proteome</keyword>
<evidence type="ECO:0000313" key="3">
    <source>
        <dbReference type="Proteomes" id="UP001500975"/>
    </source>
</evidence>
<accession>A0ABP8I0T7</accession>
<dbReference type="EMBL" id="BAABGJ010000058">
    <property type="protein sequence ID" value="GAA4348956.1"/>
    <property type="molecule type" value="Genomic_DNA"/>
</dbReference>